<dbReference type="Pfam" id="PF13802">
    <property type="entry name" value="Gal_mutarotas_2"/>
    <property type="match status" value="1"/>
</dbReference>
<dbReference type="GO" id="GO:0005975">
    <property type="term" value="P:carbohydrate metabolic process"/>
    <property type="evidence" value="ECO:0007669"/>
    <property type="project" value="InterPro"/>
</dbReference>
<dbReference type="FunFam" id="2.60.40.1760:FF:000006">
    <property type="entry name" value="Alpha-glucosidase 1"/>
    <property type="match status" value="1"/>
</dbReference>
<keyword evidence="4" id="KW-0325">Glycoprotein</keyword>
<evidence type="ECO:0000259" key="9">
    <source>
        <dbReference type="Pfam" id="PF13802"/>
    </source>
</evidence>
<feature type="chain" id="PRO_5043978241" description="Alpha-glucosidase" evidence="7">
    <location>
        <begin position="27"/>
        <end position="929"/>
    </location>
</feature>
<evidence type="ECO:0000259" key="8">
    <source>
        <dbReference type="Pfam" id="PF01055"/>
    </source>
</evidence>
<dbReference type="Gene3D" id="2.60.40.1180">
    <property type="entry name" value="Golgi alpha-mannosidase II"/>
    <property type="match status" value="2"/>
</dbReference>
<dbReference type="GO" id="GO:0004553">
    <property type="term" value="F:hydrolase activity, hydrolyzing O-glycosyl compounds"/>
    <property type="evidence" value="ECO:0007669"/>
    <property type="project" value="InterPro"/>
</dbReference>
<dbReference type="InterPro" id="IPR011013">
    <property type="entry name" value="Gal_mutarotase_sf_dom"/>
</dbReference>
<evidence type="ECO:0000256" key="2">
    <source>
        <dbReference type="ARBA" id="ARBA00022729"/>
    </source>
</evidence>
<dbReference type="SUPFAM" id="SSF51445">
    <property type="entry name" value="(Trans)glycosidases"/>
    <property type="match status" value="1"/>
</dbReference>
<evidence type="ECO:0000256" key="5">
    <source>
        <dbReference type="ARBA" id="ARBA00023295"/>
    </source>
</evidence>
<comment type="similarity">
    <text evidence="1 6">Belongs to the glycosyl hydrolase 31 family.</text>
</comment>
<evidence type="ECO:0000256" key="4">
    <source>
        <dbReference type="ARBA" id="ARBA00023180"/>
    </source>
</evidence>
<feature type="signal peptide" evidence="7">
    <location>
        <begin position="1"/>
        <end position="26"/>
    </location>
</feature>
<accession>A0AAV6XUW3</accession>
<dbReference type="InterPro" id="IPR017853">
    <property type="entry name" value="GH"/>
</dbReference>
<name>A0AAV6XUW3_9LAMI</name>
<evidence type="ECO:0008006" key="13">
    <source>
        <dbReference type="Google" id="ProtNLM"/>
    </source>
</evidence>
<comment type="caution">
    <text evidence="11">The sequence shown here is derived from an EMBL/GenBank/DDBJ whole genome shotgun (WGS) entry which is preliminary data.</text>
</comment>
<reference evidence="11" key="1">
    <citation type="submission" date="2019-10" db="EMBL/GenBank/DDBJ databases">
        <authorList>
            <person name="Zhang R."/>
            <person name="Pan Y."/>
            <person name="Wang J."/>
            <person name="Ma R."/>
            <person name="Yu S."/>
        </authorList>
    </citation>
    <scope>NUCLEOTIDE SEQUENCE</scope>
    <source>
        <strain evidence="11">LA-IB0</strain>
        <tissue evidence="11">Leaf</tissue>
    </source>
</reference>
<evidence type="ECO:0000313" key="12">
    <source>
        <dbReference type="Proteomes" id="UP000826271"/>
    </source>
</evidence>
<dbReference type="SUPFAM" id="SSF74650">
    <property type="entry name" value="Galactose mutarotase-like"/>
    <property type="match status" value="1"/>
</dbReference>
<proteinExistence type="inferred from homology"/>
<evidence type="ECO:0000256" key="7">
    <source>
        <dbReference type="SAM" id="SignalP"/>
    </source>
</evidence>
<dbReference type="Proteomes" id="UP000826271">
    <property type="component" value="Unassembled WGS sequence"/>
</dbReference>
<evidence type="ECO:0000256" key="6">
    <source>
        <dbReference type="RuleBase" id="RU361185"/>
    </source>
</evidence>
<organism evidence="11 12">
    <name type="scientific">Buddleja alternifolia</name>
    <dbReference type="NCBI Taxonomy" id="168488"/>
    <lineage>
        <taxon>Eukaryota</taxon>
        <taxon>Viridiplantae</taxon>
        <taxon>Streptophyta</taxon>
        <taxon>Embryophyta</taxon>
        <taxon>Tracheophyta</taxon>
        <taxon>Spermatophyta</taxon>
        <taxon>Magnoliopsida</taxon>
        <taxon>eudicotyledons</taxon>
        <taxon>Gunneridae</taxon>
        <taxon>Pentapetalae</taxon>
        <taxon>asterids</taxon>
        <taxon>lamiids</taxon>
        <taxon>Lamiales</taxon>
        <taxon>Scrophulariaceae</taxon>
        <taxon>Buddlejeae</taxon>
        <taxon>Buddleja</taxon>
    </lineage>
</organism>
<protein>
    <recommendedName>
        <fullName evidence="13">Alpha-glucosidase</fullName>
    </recommendedName>
</protein>
<dbReference type="Pfam" id="PF01055">
    <property type="entry name" value="Glyco_hydro_31_2nd"/>
    <property type="match status" value="1"/>
</dbReference>
<feature type="domain" description="Glycosyl hydrolase family 31 C-terminal" evidence="10">
    <location>
        <begin position="675"/>
        <end position="764"/>
    </location>
</feature>
<dbReference type="InterPro" id="IPR000322">
    <property type="entry name" value="Glyco_hydro_31_TIM"/>
</dbReference>
<dbReference type="PROSITE" id="PS00129">
    <property type="entry name" value="GLYCOSYL_HYDROL_F31_1"/>
    <property type="match status" value="1"/>
</dbReference>
<sequence>MSLSFSFTPFLSSFLIIICILQADLASTTKIGKGYRLISIEESPNGGFIGLLQVKQKNKIYGPDIPLLQLYVKHETDNRLRVHITDANKQRWEVPYNLLPREIPPSPKQTIGKSRKDAYTLTSSEYSGNDLIFAYKPDPFTFSIKRRSNGQILFNSTSDESDPYNDLVFKDQYLELSTKLPKEASLYGLGENTQPRGIKLQPYDPYTLYTTDISAINLNTDLYGSHPVYMDLRNVEGEAYAHGVLMLNSNGMDVLYRGNSLTYKVIGGVLDIYFFSGPSPLAVVDQYTAFIGRPAAMPYWAFGFHQCRWGYHNLSVVEDVVDNYKKAKIPLDVIWNDDDHMDGHKDFTLNPITYPRPQLLSFLDKIHAQGMKYIVINDPGIGVNNTYGVYQRAIEKDVFIKYEGKPYLAQVWPGAVNFPDFLNPKTVDWWGDEIRRFHELVPIDGLWIDMNEASNFCTGLCTIPEGRICPNGTGPGWECCLDCKNVTMTKWDDPPYKINASGTEVPIGYKTIATSAYHHNGVLEYDAHSIYGFSQAIATHKALQGLEGKRPFILSRSTFVGSGHYAAHWTGDNKGTWEDLKYSISTMLNFGIFGVPMVGSDICGFYPAPTEELCNRWIELGAFYPFSRDHANFYSPRQELYQWESVAESARNALGMRYKLLPYLYTLNYEAHTTGAPIARPLFFSFSNETKLYDLSTQFLLGSGLMVSPVLEENKTEVKALFPPGSWYNMFDMTKVIFSKETRYVTLDAPLHVINVHLYQNSIISMQQGGLISKEARKTPFALVITFPLGATSGTANGNLFLDDDELPEMKLGTGYSSYVEFYATMNKGSVKVWSGVQESKFALDKGWIIEKVIVLGLHGIGSAFEIKVDGDVVVDTSKVEVSTADHESIERLEDQGGDKMKNVMVEIKGLELSVGKNFAISWNMGIKG</sequence>
<gene>
    <name evidence="11" type="ORF">BUALT_Bualt05G0129300</name>
</gene>
<dbReference type="InterPro" id="IPR025887">
    <property type="entry name" value="Glyco_hydro_31_N_dom"/>
</dbReference>
<dbReference type="FunFam" id="2.60.40.1180:FF:000044">
    <property type="entry name" value="Alpha-glucosidase 1"/>
    <property type="match status" value="1"/>
</dbReference>
<evidence type="ECO:0000313" key="11">
    <source>
        <dbReference type="EMBL" id="KAG8382913.1"/>
    </source>
</evidence>
<dbReference type="FunFam" id="3.20.20.80:FF:000016">
    <property type="entry name" value="Maltase-glucoamylase, intestinal"/>
    <property type="match status" value="1"/>
</dbReference>
<keyword evidence="5 6" id="KW-0326">Glycosidase</keyword>
<feature type="domain" description="Glycoside hydrolase family 31 TIM barrel" evidence="8">
    <location>
        <begin position="294"/>
        <end position="667"/>
    </location>
</feature>
<dbReference type="PANTHER" id="PTHR22762:SF127">
    <property type="entry name" value="ALPHA-XYLOSIDASE 1-RELATED"/>
    <property type="match status" value="1"/>
</dbReference>
<dbReference type="CDD" id="cd06602">
    <property type="entry name" value="GH31_MGAM_SI_GAA"/>
    <property type="match status" value="1"/>
</dbReference>
<dbReference type="AlphaFoldDB" id="A0AAV6XUW3"/>
<dbReference type="InterPro" id="IPR030458">
    <property type="entry name" value="Glyco_hydro_31_AS"/>
</dbReference>
<evidence type="ECO:0000256" key="1">
    <source>
        <dbReference type="ARBA" id="ARBA00007806"/>
    </source>
</evidence>
<dbReference type="InterPro" id="IPR048395">
    <property type="entry name" value="Glyco_hydro_31_C"/>
</dbReference>
<dbReference type="SUPFAM" id="SSF51011">
    <property type="entry name" value="Glycosyl hydrolase domain"/>
    <property type="match status" value="1"/>
</dbReference>
<dbReference type="Gene3D" id="3.20.20.80">
    <property type="entry name" value="Glycosidases"/>
    <property type="match status" value="1"/>
</dbReference>
<keyword evidence="3 6" id="KW-0378">Hydrolase</keyword>
<evidence type="ECO:0000259" key="10">
    <source>
        <dbReference type="Pfam" id="PF21365"/>
    </source>
</evidence>
<dbReference type="GO" id="GO:0030246">
    <property type="term" value="F:carbohydrate binding"/>
    <property type="evidence" value="ECO:0007669"/>
    <property type="project" value="InterPro"/>
</dbReference>
<dbReference type="InterPro" id="IPR013780">
    <property type="entry name" value="Glyco_hydro_b"/>
</dbReference>
<dbReference type="EMBL" id="WHWC01000005">
    <property type="protein sequence ID" value="KAG8382913.1"/>
    <property type="molecule type" value="Genomic_DNA"/>
</dbReference>
<keyword evidence="2 7" id="KW-0732">Signal</keyword>
<dbReference type="PANTHER" id="PTHR22762">
    <property type="entry name" value="ALPHA-GLUCOSIDASE"/>
    <property type="match status" value="1"/>
</dbReference>
<evidence type="ECO:0000256" key="3">
    <source>
        <dbReference type="ARBA" id="ARBA00022801"/>
    </source>
</evidence>
<dbReference type="Pfam" id="PF21365">
    <property type="entry name" value="Glyco_hydro_31_3rd"/>
    <property type="match status" value="1"/>
</dbReference>
<dbReference type="Gene3D" id="2.60.40.1760">
    <property type="entry name" value="glycosyl hydrolase (family 31)"/>
    <property type="match status" value="1"/>
</dbReference>
<feature type="domain" description="Glycoside hydrolase family 31 N-terminal" evidence="9">
    <location>
        <begin position="76"/>
        <end position="251"/>
    </location>
</feature>
<dbReference type="CDD" id="cd14752">
    <property type="entry name" value="GH31_N"/>
    <property type="match status" value="1"/>
</dbReference>
<keyword evidence="12" id="KW-1185">Reference proteome</keyword>